<gene>
    <name evidence="2" type="ORF">M407DRAFT_25443</name>
</gene>
<dbReference type="InterPro" id="IPR027417">
    <property type="entry name" value="P-loop_NTPase"/>
</dbReference>
<dbReference type="PANTHER" id="PTHR46644">
    <property type="entry name" value="DNA REPAIR PROTEIN XRCC2"/>
    <property type="match status" value="1"/>
</dbReference>
<dbReference type="STRING" id="1051891.A0A0C3Q6X4"/>
<sequence length="417" mass="45659">METFLSHIHPESALELLTRVRKQTDPPGATFITNLDNHIAAAIPDGLVGDSTLNRGDVIEIQGPAASGKTQLLHFFAMTCVLPVEMSITCTLPSSQAPSAANISYSTRIVWLGGRAKAVVICDCDGRWSMLRLHDIILSYLCTKFAQKFEDVQVQASNIPNATLQFTPTASEIAKQCLKRAHLFRPTSSLSLATTLLALPTYHRQKMPDQELLIVFIDSMSAFHHSDKGRIKEANLTPKPTTSTTGAGQPSAPRADLKAMTHITKAIQCLQRSHGVITLITNWALITPDDKSLNNYVYDSNKPFYGQHLLFPYPPPPGSNQSNIQSHHAATVPASSPPFIITHHITLPGTGFAILPFPIGTSFADTLEDEERRAVVEDQRVTALVRKRKTTPEEDSSSAIAMCSFEFSIRDHSIGVD</sequence>
<organism evidence="2 3">
    <name type="scientific">Tulasnella calospora MUT 4182</name>
    <dbReference type="NCBI Taxonomy" id="1051891"/>
    <lineage>
        <taxon>Eukaryota</taxon>
        <taxon>Fungi</taxon>
        <taxon>Dikarya</taxon>
        <taxon>Basidiomycota</taxon>
        <taxon>Agaricomycotina</taxon>
        <taxon>Agaricomycetes</taxon>
        <taxon>Cantharellales</taxon>
        <taxon>Tulasnellaceae</taxon>
        <taxon>Tulasnella</taxon>
    </lineage>
</organism>
<dbReference type="GO" id="GO:0005657">
    <property type="term" value="C:replication fork"/>
    <property type="evidence" value="ECO:0007669"/>
    <property type="project" value="InterPro"/>
</dbReference>
<accession>A0A0C3Q6X4</accession>
<reference evidence="2 3" key="1">
    <citation type="submission" date="2014-04" db="EMBL/GenBank/DDBJ databases">
        <authorList>
            <consortium name="DOE Joint Genome Institute"/>
            <person name="Kuo A."/>
            <person name="Girlanda M."/>
            <person name="Perotto S."/>
            <person name="Kohler A."/>
            <person name="Nagy L.G."/>
            <person name="Floudas D."/>
            <person name="Copeland A."/>
            <person name="Barry K.W."/>
            <person name="Cichocki N."/>
            <person name="Veneault-Fourrey C."/>
            <person name="LaButti K."/>
            <person name="Lindquist E.A."/>
            <person name="Lipzen A."/>
            <person name="Lundell T."/>
            <person name="Morin E."/>
            <person name="Murat C."/>
            <person name="Sun H."/>
            <person name="Tunlid A."/>
            <person name="Henrissat B."/>
            <person name="Grigoriev I.V."/>
            <person name="Hibbett D.S."/>
            <person name="Martin F."/>
            <person name="Nordberg H.P."/>
            <person name="Cantor M.N."/>
            <person name="Hua S.X."/>
        </authorList>
    </citation>
    <scope>NUCLEOTIDE SEQUENCE [LARGE SCALE GENOMIC DNA]</scope>
    <source>
        <strain evidence="2 3">MUT 4182</strain>
    </source>
</reference>
<dbReference type="GO" id="GO:0042148">
    <property type="term" value="P:DNA strand invasion"/>
    <property type="evidence" value="ECO:0007669"/>
    <property type="project" value="TreeGrafter"/>
</dbReference>
<dbReference type="Proteomes" id="UP000054248">
    <property type="component" value="Unassembled WGS sequence"/>
</dbReference>
<dbReference type="PANTHER" id="PTHR46644:SF2">
    <property type="entry name" value="DNA REPAIR PROTEIN XRCC2"/>
    <property type="match status" value="1"/>
</dbReference>
<evidence type="ECO:0008006" key="4">
    <source>
        <dbReference type="Google" id="ProtNLM"/>
    </source>
</evidence>
<dbReference type="InterPro" id="IPR030547">
    <property type="entry name" value="XRCC2"/>
</dbReference>
<dbReference type="EMBL" id="KN823046">
    <property type="protein sequence ID" value="KIO25220.1"/>
    <property type="molecule type" value="Genomic_DNA"/>
</dbReference>
<feature type="region of interest" description="Disordered" evidence="1">
    <location>
        <begin position="228"/>
        <end position="254"/>
    </location>
</feature>
<evidence type="ECO:0000256" key="1">
    <source>
        <dbReference type="SAM" id="MobiDB-lite"/>
    </source>
</evidence>
<protein>
    <recommendedName>
        <fullName evidence="4">RecA family profile 1 domain-containing protein</fullName>
    </recommendedName>
</protein>
<proteinExistence type="predicted"/>
<dbReference type="GO" id="GO:0000724">
    <property type="term" value="P:double-strand break repair via homologous recombination"/>
    <property type="evidence" value="ECO:0007669"/>
    <property type="project" value="InterPro"/>
</dbReference>
<name>A0A0C3Q6X4_9AGAM</name>
<dbReference type="GO" id="GO:0005815">
    <property type="term" value="C:microtubule organizing center"/>
    <property type="evidence" value="ECO:0007669"/>
    <property type="project" value="TreeGrafter"/>
</dbReference>
<reference evidence="3" key="2">
    <citation type="submission" date="2015-01" db="EMBL/GenBank/DDBJ databases">
        <title>Evolutionary Origins and Diversification of the Mycorrhizal Mutualists.</title>
        <authorList>
            <consortium name="DOE Joint Genome Institute"/>
            <consortium name="Mycorrhizal Genomics Consortium"/>
            <person name="Kohler A."/>
            <person name="Kuo A."/>
            <person name="Nagy L.G."/>
            <person name="Floudas D."/>
            <person name="Copeland A."/>
            <person name="Barry K.W."/>
            <person name="Cichocki N."/>
            <person name="Veneault-Fourrey C."/>
            <person name="LaButti K."/>
            <person name="Lindquist E.A."/>
            <person name="Lipzen A."/>
            <person name="Lundell T."/>
            <person name="Morin E."/>
            <person name="Murat C."/>
            <person name="Riley R."/>
            <person name="Ohm R."/>
            <person name="Sun H."/>
            <person name="Tunlid A."/>
            <person name="Henrissat B."/>
            <person name="Grigoriev I.V."/>
            <person name="Hibbett D.S."/>
            <person name="Martin F."/>
        </authorList>
    </citation>
    <scope>NUCLEOTIDE SEQUENCE [LARGE SCALE GENOMIC DNA]</scope>
    <source>
        <strain evidence="3">MUT 4182</strain>
    </source>
</reference>
<evidence type="ECO:0000313" key="3">
    <source>
        <dbReference type="Proteomes" id="UP000054248"/>
    </source>
</evidence>
<keyword evidence="3" id="KW-1185">Reference proteome</keyword>
<dbReference type="HOGENOM" id="CLU_060999_1_0_1"/>
<dbReference type="GO" id="GO:0000400">
    <property type="term" value="F:four-way junction DNA binding"/>
    <property type="evidence" value="ECO:0007669"/>
    <property type="project" value="TreeGrafter"/>
</dbReference>
<dbReference type="SUPFAM" id="SSF52540">
    <property type="entry name" value="P-loop containing nucleoside triphosphate hydrolases"/>
    <property type="match status" value="1"/>
</dbReference>
<evidence type="ECO:0000313" key="2">
    <source>
        <dbReference type="EMBL" id="KIO25220.1"/>
    </source>
</evidence>
<dbReference type="GO" id="GO:0033063">
    <property type="term" value="C:Rad51B-Rad51C-Rad51D-XRCC2 complex"/>
    <property type="evidence" value="ECO:0007669"/>
    <property type="project" value="InterPro"/>
</dbReference>
<dbReference type="Gene3D" id="3.40.50.300">
    <property type="entry name" value="P-loop containing nucleotide triphosphate hydrolases"/>
    <property type="match status" value="1"/>
</dbReference>
<feature type="compositionally biased region" description="Polar residues" evidence="1">
    <location>
        <begin position="238"/>
        <end position="248"/>
    </location>
</feature>
<dbReference type="OrthoDB" id="420422at2759"/>
<dbReference type="AlphaFoldDB" id="A0A0C3Q6X4"/>